<feature type="transmembrane region" description="Helical" evidence="3">
    <location>
        <begin position="21"/>
        <end position="47"/>
    </location>
</feature>
<dbReference type="InterPro" id="IPR011519">
    <property type="entry name" value="UnbV_ASPIC"/>
</dbReference>
<sequence length="624" mass="67770">MKPQQSTEAARDEPLDEQDDAVIAVALKWSLVCLVGIAAIGTLAFAMSQRSEPVVVTESELSTVEVREAPVDSPPQVAFTDVSDQLGDGFVHRNAAAGAKLLPEMMGGGCAFLDFDADGDQDLLLVNSLSRWPWDGPEDGQSPAGATLLENDGSGRFTDVTDGSGFEEPMYGMGVATGDYDNDGLVDVFLSAVGRDRLLHNEGGGRFRDVTEEAGVGGGDGDWGTGCGWYDYDNDGDLDLFVCNYLKWTREFDESQNFQLIGGGRAYGRPQNFEGVFPFLYRNDGGGRFTEVAESAGLHVRNTATKVPVAKSLGLTFVDADEDGWIDVIVANDTVQNFLFHNQRDGTFRETAIDAGIAFDMNGAARGAMGIDVARFRDDGALGIAIGNFSNEMTALYVSYKGEMQFMDEAVSTGLGPSSRLELSFGLFFFDYDLDGRLDIFTANGHIEDEINRVQPSQHYEQAPHLFWNCGSQHDTEFVTVDASLAGEDLFAPMVGRGAAFADIDADGDLDLVVTAIGGPARLVRNDQQLGHDWLRFRLTGDSSNRDAIGAWVRVELADRVIERQVMPTRSYLSQVELPVTFGLGADPEVKSISVRWPDGSQQDVEYTGLNRTYDVLQQSADAQ</sequence>
<gene>
    <name evidence="5" type="ORF">KOR34_07820</name>
</gene>
<evidence type="ECO:0000259" key="4">
    <source>
        <dbReference type="Pfam" id="PF07593"/>
    </source>
</evidence>
<keyword evidence="1" id="KW-0732">Signal</keyword>
<protein>
    <submittedName>
        <fullName evidence="5">ASPIC and UnbV</fullName>
    </submittedName>
</protein>
<evidence type="ECO:0000256" key="1">
    <source>
        <dbReference type="ARBA" id="ARBA00022729"/>
    </source>
</evidence>
<name>A0A5C5VDZ1_9BACT</name>
<dbReference type="InterPro" id="IPR027039">
    <property type="entry name" value="Crtac1"/>
</dbReference>
<evidence type="ECO:0000313" key="6">
    <source>
        <dbReference type="Proteomes" id="UP000316714"/>
    </source>
</evidence>
<dbReference type="PANTHER" id="PTHR16026">
    <property type="entry name" value="CARTILAGE ACIDIC PROTEIN 1"/>
    <property type="match status" value="1"/>
</dbReference>
<reference evidence="5 6" key="1">
    <citation type="submission" date="2019-02" db="EMBL/GenBank/DDBJ databases">
        <title>Deep-cultivation of Planctomycetes and their phenomic and genomic characterization uncovers novel biology.</title>
        <authorList>
            <person name="Wiegand S."/>
            <person name="Jogler M."/>
            <person name="Boedeker C."/>
            <person name="Pinto D."/>
            <person name="Vollmers J."/>
            <person name="Rivas-Marin E."/>
            <person name="Kohn T."/>
            <person name="Peeters S.H."/>
            <person name="Heuer A."/>
            <person name="Rast P."/>
            <person name="Oberbeckmann S."/>
            <person name="Bunk B."/>
            <person name="Jeske O."/>
            <person name="Meyerdierks A."/>
            <person name="Storesund J.E."/>
            <person name="Kallscheuer N."/>
            <person name="Luecker S."/>
            <person name="Lage O.M."/>
            <person name="Pohl T."/>
            <person name="Merkel B.J."/>
            <person name="Hornburger P."/>
            <person name="Mueller R.-W."/>
            <person name="Bruemmer F."/>
            <person name="Labrenz M."/>
            <person name="Spormann A.M."/>
            <person name="Op Den Camp H."/>
            <person name="Overmann J."/>
            <person name="Amann R."/>
            <person name="Jetten M.S.M."/>
            <person name="Mascher T."/>
            <person name="Medema M.H."/>
            <person name="Devos D.P."/>
            <person name="Kaster A.-K."/>
            <person name="Ovreas L."/>
            <person name="Rohde M."/>
            <person name="Galperin M.Y."/>
            <person name="Jogler C."/>
        </authorList>
    </citation>
    <scope>NUCLEOTIDE SEQUENCE [LARGE SCALE GENOMIC DNA]</scope>
    <source>
        <strain evidence="5 6">KOR34</strain>
    </source>
</reference>
<dbReference type="InterPro" id="IPR028994">
    <property type="entry name" value="Integrin_alpha_N"/>
</dbReference>
<keyword evidence="6" id="KW-1185">Reference proteome</keyword>
<evidence type="ECO:0000313" key="5">
    <source>
        <dbReference type="EMBL" id="TWT35885.1"/>
    </source>
</evidence>
<dbReference type="Gene3D" id="2.130.10.130">
    <property type="entry name" value="Integrin alpha, N-terminal"/>
    <property type="match status" value="2"/>
</dbReference>
<organism evidence="5 6">
    <name type="scientific">Posidoniimonas corsicana</name>
    <dbReference type="NCBI Taxonomy" id="1938618"/>
    <lineage>
        <taxon>Bacteria</taxon>
        <taxon>Pseudomonadati</taxon>
        <taxon>Planctomycetota</taxon>
        <taxon>Planctomycetia</taxon>
        <taxon>Pirellulales</taxon>
        <taxon>Lacipirellulaceae</taxon>
        <taxon>Posidoniimonas</taxon>
    </lineage>
</organism>
<accession>A0A5C5VDZ1</accession>
<dbReference type="Pfam" id="PF13517">
    <property type="entry name" value="FG-GAP_3"/>
    <property type="match status" value="2"/>
</dbReference>
<dbReference type="Pfam" id="PF07593">
    <property type="entry name" value="UnbV_ASPIC"/>
    <property type="match status" value="1"/>
</dbReference>
<evidence type="ECO:0000256" key="3">
    <source>
        <dbReference type="SAM" id="Phobius"/>
    </source>
</evidence>
<keyword evidence="3" id="KW-0472">Membrane</keyword>
<comment type="caution">
    <text evidence="5">The sequence shown here is derived from an EMBL/GenBank/DDBJ whole genome shotgun (WGS) entry which is preliminary data.</text>
</comment>
<proteinExistence type="predicted"/>
<evidence type="ECO:0000256" key="2">
    <source>
        <dbReference type="SAM" id="MobiDB-lite"/>
    </source>
</evidence>
<dbReference type="EMBL" id="SIHJ01000001">
    <property type="protein sequence ID" value="TWT35885.1"/>
    <property type="molecule type" value="Genomic_DNA"/>
</dbReference>
<dbReference type="Proteomes" id="UP000316714">
    <property type="component" value="Unassembled WGS sequence"/>
</dbReference>
<dbReference type="PANTHER" id="PTHR16026:SF0">
    <property type="entry name" value="CARTILAGE ACIDIC PROTEIN 1"/>
    <property type="match status" value="1"/>
</dbReference>
<keyword evidence="3" id="KW-1133">Transmembrane helix</keyword>
<dbReference type="RefSeq" id="WP_228714496.1">
    <property type="nucleotide sequence ID" value="NZ_SIHJ01000001.1"/>
</dbReference>
<dbReference type="InterPro" id="IPR013517">
    <property type="entry name" value="FG-GAP"/>
</dbReference>
<keyword evidence="3" id="KW-0812">Transmembrane</keyword>
<dbReference type="AlphaFoldDB" id="A0A5C5VDZ1"/>
<feature type="domain" description="ASPIC/UnbV" evidence="4">
    <location>
        <begin position="548"/>
        <end position="614"/>
    </location>
</feature>
<feature type="region of interest" description="Disordered" evidence="2">
    <location>
        <begin position="134"/>
        <end position="154"/>
    </location>
</feature>
<dbReference type="SUPFAM" id="SSF69318">
    <property type="entry name" value="Integrin alpha N-terminal domain"/>
    <property type="match status" value="1"/>
</dbReference>